<keyword evidence="2" id="KW-1185">Reference proteome</keyword>
<dbReference type="EMBL" id="NBNE01004242">
    <property type="protein sequence ID" value="OWZ05810.1"/>
    <property type="molecule type" value="Genomic_DNA"/>
</dbReference>
<dbReference type="OrthoDB" id="142872at2759"/>
<name>A0A225VMQ8_9STRA</name>
<evidence type="ECO:0000313" key="2">
    <source>
        <dbReference type="Proteomes" id="UP000198211"/>
    </source>
</evidence>
<comment type="caution">
    <text evidence="1">The sequence shown here is derived from an EMBL/GenBank/DDBJ whole genome shotgun (WGS) entry which is preliminary data.</text>
</comment>
<reference evidence="2" key="1">
    <citation type="submission" date="2017-03" db="EMBL/GenBank/DDBJ databases">
        <title>Phytopthora megakarya and P. palmivora, two closely related causual agents of cacao black pod achieved similar genome size and gene model numbers by different mechanisms.</title>
        <authorList>
            <person name="Ali S."/>
            <person name="Shao J."/>
            <person name="Larry D.J."/>
            <person name="Kronmiller B."/>
            <person name="Shen D."/>
            <person name="Strem M.D."/>
            <person name="Melnick R.L."/>
            <person name="Guiltinan M.J."/>
            <person name="Tyler B.M."/>
            <person name="Meinhardt L.W."/>
            <person name="Bailey B.A."/>
        </authorList>
    </citation>
    <scope>NUCLEOTIDE SEQUENCE [LARGE SCALE GENOMIC DNA]</scope>
    <source>
        <strain evidence="2">zdho120</strain>
    </source>
</reference>
<dbReference type="Proteomes" id="UP000198211">
    <property type="component" value="Unassembled WGS sequence"/>
</dbReference>
<evidence type="ECO:0000313" key="1">
    <source>
        <dbReference type="EMBL" id="OWZ05810.1"/>
    </source>
</evidence>
<proteinExistence type="predicted"/>
<sequence length="60" mass="6421">MNCVAVSSAVAVVLIVMNFARFVKRSTITIMASFSAVVRGYAVMKSIEKSTHLPSGITND</sequence>
<organism evidence="1 2">
    <name type="scientific">Phytophthora megakarya</name>
    <dbReference type="NCBI Taxonomy" id="4795"/>
    <lineage>
        <taxon>Eukaryota</taxon>
        <taxon>Sar</taxon>
        <taxon>Stramenopiles</taxon>
        <taxon>Oomycota</taxon>
        <taxon>Peronosporomycetes</taxon>
        <taxon>Peronosporales</taxon>
        <taxon>Peronosporaceae</taxon>
        <taxon>Phytophthora</taxon>
    </lineage>
</organism>
<protein>
    <submittedName>
        <fullName evidence="1">Uncharacterized protein</fullName>
    </submittedName>
</protein>
<gene>
    <name evidence="1" type="ORF">PHMEG_00022031</name>
</gene>
<accession>A0A225VMQ8</accession>
<dbReference type="AlphaFoldDB" id="A0A225VMQ8"/>